<evidence type="ECO:0000313" key="3">
    <source>
        <dbReference type="Proteomes" id="UP001652409"/>
    </source>
</evidence>
<reference evidence="2 3" key="1">
    <citation type="journal article" date="2021" name="ISME Commun">
        <title>Automated analysis of genomic sequences facilitates high-throughput and comprehensive description of bacteria.</title>
        <authorList>
            <person name="Hitch T.C.A."/>
        </authorList>
    </citation>
    <scope>NUCLEOTIDE SEQUENCE [LARGE SCALE GENOMIC DNA]</scope>
    <source>
        <strain evidence="2 3">Sanger_23</strain>
    </source>
</reference>
<dbReference type="InterPro" id="IPR051922">
    <property type="entry name" value="Bact_Sporulation_Assoc"/>
</dbReference>
<dbReference type="PANTHER" id="PTHR30032">
    <property type="entry name" value="N-ACETYLMURAMOYL-L-ALANINE AMIDASE-RELATED"/>
    <property type="match status" value="1"/>
</dbReference>
<dbReference type="InterPro" id="IPR013693">
    <property type="entry name" value="SpoIID/LytB_N"/>
</dbReference>
<organism evidence="2 3">
    <name type="scientific">Blautia ammoniilytica</name>
    <dbReference type="NCBI Taxonomy" id="2981782"/>
    <lineage>
        <taxon>Bacteria</taxon>
        <taxon>Bacillati</taxon>
        <taxon>Bacillota</taxon>
        <taxon>Clostridia</taxon>
        <taxon>Lachnospirales</taxon>
        <taxon>Lachnospiraceae</taxon>
        <taxon>Blautia</taxon>
    </lineage>
</organism>
<dbReference type="EMBL" id="JAOQJL010000003">
    <property type="protein sequence ID" value="MCU6764257.1"/>
    <property type="molecule type" value="Genomic_DNA"/>
</dbReference>
<dbReference type="NCBIfam" id="TIGR02669">
    <property type="entry name" value="SpoIID_LytB"/>
    <property type="match status" value="1"/>
</dbReference>
<name>A0ABT2TPW3_9FIRM</name>
<sequence>MHKISGKTYKKIMFAVSFLACLMLAGEALLIHMKDQSLKDKAQEAMKTNTKEKMIPVTQQSVIRKTKKMEPKIRVLLMDSGYDTYQHTKVSVLIQGKAVSYTAKDLKKPGGIITLDGGDEGITVTSIQRNYGNPTYKGALKIKKTENQEALYLINELPLETYLEGVVPSEMPSSYHQEALKAQAVCARTYAWKQIEDGCLEKYGADVDDSVNFQVYQNQAQAEITDEAVACTKGQVMTHNGELIQAYYFSTSAGTTSTDQIWGADSAAPFLKSVACRFDQDQPWGSWKVDIPWEKLEDSTAMYNKGKLQGLLVTKKSESGAVTELTVNTDLGSFLVEGEYDVRSFLTTAGCQITEQDGSTTVGGDLLPSAYFTMEQKAGSVVCIQGKGYGHGVGMSQCGADQMAAEGYTWREILEYFFNDIQITSR</sequence>
<evidence type="ECO:0000313" key="2">
    <source>
        <dbReference type="EMBL" id="MCU6764257.1"/>
    </source>
</evidence>
<dbReference type="Proteomes" id="UP001652409">
    <property type="component" value="Unassembled WGS sequence"/>
</dbReference>
<keyword evidence="3" id="KW-1185">Reference proteome</keyword>
<proteinExistence type="predicted"/>
<protein>
    <submittedName>
        <fullName evidence="2">SpoIID/LytB domain-containing protein</fullName>
    </submittedName>
</protein>
<feature type="domain" description="Sporulation stage II protein D amidase enhancer LytB N-terminal" evidence="1">
    <location>
        <begin position="149"/>
        <end position="239"/>
    </location>
</feature>
<comment type="caution">
    <text evidence="2">The sequence shown here is derived from an EMBL/GenBank/DDBJ whole genome shotgun (WGS) entry which is preliminary data.</text>
</comment>
<accession>A0ABT2TPW3</accession>
<dbReference type="Pfam" id="PF08486">
    <property type="entry name" value="SpoIID"/>
    <property type="match status" value="1"/>
</dbReference>
<evidence type="ECO:0000259" key="1">
    <source>
        <dbReference type="Pfam" id="PF08486"/>
    </source>
</evidence>
<dbReference type="InterPro" id="IPR013486">
    <property type="entry name" value="SpoIID/LytB"/>
</dbReference>
<dbReference type="PANTHER" id="PTHR30032:SF4">
    <property type="entry name" value="AMIDASE ENHANCER"/>
    <property type="match status" value="1"/>
</dbReference>
<gene>
    <name evidence="2" type="ORF">OCV61_02380</name>
</gene>
<dbReference type="RefSeq" id="WP_262582616.1">
    <property type="nucleotide sequence ID" value="NZ_JAOQJL010000003.1"/>
</dbReference>